<dbReference type="Gene3D" id="3.30.70.330">
    <property type="match status" value="1"/>
</dbReference>
<keyword evidence="3" id="KW-1185">Reference proteome</keyword>
<feature type="region of interest" description="Disordered" evidence="1">
    <location>
        <begin position="53"/>
        <end position="80"/>
    </location>
</feature>
<dbReference type="GO" id="GO:0003676">
    <property type="term" value="F:nucleic acid binding"/>
    <property type="evidence" value="ECO:0007669"/>
    <property type="project" value="InterPro"/>
</dbReference>
<evidence type="ECO:0000313" key="2">
    <source>
        <dbReference type="EMBL" id="KAK3367128.1"/>
    </source>
</evidence>
<sequence length="496" mass="55907">MITPPQVGQESEERNPYNQTEPRNFAPRMIGYDQVPPPAFNLGSLASLSKDMVQAGGQADNDPFRGSSSTVVMRGTQRRWTASTPDVPAHIMVLRSRELNNLTSGPNHMPIASQALSPEYFPFIESFSLAYVPEHGVIKIRNIPFGANRQEMIACLGRNSKILSDTMEPVHIMVDRVNGKTLDVYVEFLTLKDALNAVTRHHDAVKRGQYTRLRNRPVVLEVSTQAALMECLFPYARSVKWEGARPEIQDNPNKGANGTKDMSFQGFVTEEEMIMLVKHAEIPGRVPFSKDSPQRIYECMISTLKKMPWYMTDYITIRQRHSIYDATYTLIEILQNSIQSHVNVDLLTPQLLRRLVTAAMLCPGFSVTQKDCIAALAILDAPTSKSFNQPEHADQWNHLLTLCPRPNIPTDLLDWYIAIIREETIMHAQEQADHSREMSSELTTFANAAHGYFGFLGREIGMPKGPAYDKMTLAQAAQLEISAMQRVILRALARRH</sequence>
<dbReference type="SUPFAM" id="SSF54928">
    <property type="entry name" value="RNA-binding domain, RBD"/>
    <property type="match status" value="1"/>
</dbReference>
<dbReference type="InterPro" id="IPR012677">
    <property type="entry name" value="Nucleotide-bd_a/b_plait_sf"/>
</dbReference>
<organism evidence="2 3">
    <name type="scientific">Lasiosphaeria ovina</name>
    <dbReference type="NCBI Taxonomy" id="92902"/>
    <lineage>
        <taxon>Eukaryota</taxon>
        <taxon>Fungi</taxon>
        <taxon>Dikarya</taxon>
        <taxon>Ascomycota</taxon>
        <taxon>Pezizomycotina</taxon>
        <taxon>Sordariomycetes</taxon>
        <taxon>Sordariomycetidae</taxon>
        <taxon>Sordariales</taxon>
        <taxon>Lasiosphaeriaceae</taxon>
        <taxon>Lasiosphaeria</taxon>
    </lineage>
</organism>
<dbReference type="Proteomes" id="UP001287356">
    <property type="component" value="Unassembled WGS sequence"/>
</dbReference>
<protein>
    <recommendedName>
        <fullName evidence="4">RRM domain-containing protein</fullName>
    </recommendedName>
</protein>
<evidence type="ECO:0008006" key="4">
    <source>
        <dbReference type="Google" id="ProtNLM"/>
    </source>
</evidence>
<evidence type="ECO:0000313" key="3">
    <source>
        <dbReference type="Proteomes" id="UP001287356"/>
    </source>
</evidence>
<feature type="region of interest" description="Disordered" evidence="1">
    <location>
        <begin position="1"/>
        <end position="32"/>
    </location>
</feature>
<accession>A0AAE0JZ94</accession>
<reference evidence="2" key="2">
    <citation type="submission" date="2023-06" db="EMBL/GenBank/DDBJ databases">
        <authorList>
            <consortium name="Lawrence Berkeley National Laboratory"/>
            <person name="Haridas S."/>
            <person name="Hensen N."/>
            <person name="Bonometti L."/>
            <person name="Westerberg I."/>
            <person name="Brannstrom I.O."/>
            <person name="Guillou S."/>
            <person name="Cros-Aarteil S."/>
            <person name="Calhoun S."/>
            <person name="Kuo A."/>
            <person name="Mondo S."/>
            <person name="Pangilinan J."/>
            <person name="Riley R."/>
            <person name="Labutti K."/>
            <person name="Andreopoulos B."/>
            <person name="Lipzen A."/>
            <person name="Chen C."/>
            <person name="Yanf M."/>
            <person name="Daum C."/>
            <person name="Ng V."/>
            <person name="Clum A."/>
            <person name="Steindorff A."/>
            <person name="Ohm R."/>
            <person name="Martin F."/>
            <person name="Silar P."/>
            <person name="Natvig D."/>
            <person name="Lalanne C."/>
            <person name="Gautier V."/>
            <person name="Ament-Velasquez S.L."/>
            <person name="Kruys A."/>
            <person name="Hutchinson M.I."/>
            <person name="Powell A.J."/>
            <person name="Barry K."/>
            <person name="Miller A.N."/>
            <person name="Grigoriev I.V."/>
            <person name="Debuchy R."/>
            <person name="Gladieux P."/>
            <person name="Thoren M.H."/>
            <person name="Johannesson H."/>
        </authorList>
    </citation>
    <scope>NUCLEOTIDE SEQUENCE</scope>
    <source>
        <strain evidence="2">CBS 958.72</strain>
    </source>
</reference>
<gene>
    <name evidence="2" type="ORF">B0T24DRAFT_535239</name>
</gene>
<evidence type="ECO:0000256" key="1">
    <source>
        <dbReference type="SAM" id="MobiDB-lite"/>
    </source>
</evidence>
<name>A0AAE0JZ94_9PEZI</name>
<dbReference type="InterPro" id="IPR035979">
    <property type="entry name" value="RBD_domain_sf"/>
</dbReference>
<dbReference type="EMBL" id="JAULSN010000007">
    <property type="protein sequence ID" value="KAK3367128.1"/>
    <property type="molecule type" value="Genomic_DNA"/>
</dbReference>
<dbReference type="AlphaFoldDB" id="A0AAE0JZ94"/>
<reference evidence="2" key="1">
    <citation type="journal article" date="2023" name="Mol. Phylogenet. Evol.">
        <title>Genome-scale phylogeny and comparative genomics of the fungal order Sordariales.</title>
        <authorList>
            <person name="Hensen N."/>
            <person name="Bonometti L."/>
            <person name="Westerberg I."/>
            <person name="Brannstrom I.O."/>
            <person name="Guillou S."/>
            <person name="Cros-Aarteil S."/>
            <person name="Calhoun S."/>
            <person name="Haridas S."/>
            <person name="Kuo A."/>
            <person name="Mondo S."/>
            <person name="Pangilinan J."/>
            <person name="Riley R."/>
            <person name="LaButti K."/>
            <person name="Andreopoulos B."/>
            <person name="Lipzen A."/>
            <person name="Chen C."/>
            <person name="Yan M."/>
            <person name="Daum C."/>
            <person name="Ng V."/>
            <person name="Clum A."/>
            <person name="Steindorff A."/>
            <person name="Ohm R.A."/>
            <person name="Martin F."/>
            <person name="Silar P."/>
            <person name="Natvig D.O."/>
            <person name="Lalanne C."/>
            <person name="Gautier V."/>
            <person name="Ament-Velasquez S.L."/>
            <person name="Kruys A."/>
            <person name="Hutchinson M.I."/>
            <person name="Powell A.J."/>
            <person name="Barry K."/>
            <person name="Miller A.N."/>
            <person name="Grigoriev I.V."/>
            <person name="Debuchy R."/>
            <person name="Gladieux P."/>
            <person name="Hiltunen Thoren M."/>
            <person name="Johannesson H."/>
        </authorList>
    </citation>
    <scope>NUCLEOTIDE SEQUENCE</scope>
    <source>
        <strain evidence="2">CBS 958.72</strain>
    </source>
</reference>
<comment type="caution">
    <text evidence="2">The sequence shown here is derived from an EMBL/GenBank/DDBJ whole genome shotgun (WGS) entry which is preliminary data.</text>
</comment>
<proteinExistence type="predicted"/>